<organism evidence="3 4">
    <name type="scientific">Calocera viscosa (strain TUFC12733)</name>
    <dbReference type="NCBI Taxonomy" id="1330018"/>
    <lineage>
        <taxon>Eukaryota</taxon>
        <taxon>Fungi</taxon>
        <taxon>Dikarya</taxon>
        <taxon>Basidiomycota</taxon>
        <taxon>Agaricomycotina</taxon>
        <taxon>Dacrymycetes</taxon>
        <taxon>Dacrymycetales</taxon>
        <taxon>Dacrymycetaceae</taxon>
        <taxon>Calocera</taxon>
    </lineage>
</organism>
<feature type="transmembrane region" description="Helical" evidence="2">
    <location>
        <begin position="98"/>
        <end position="117"/>
    </location>
</feature>
<feature type="transmembrane region" description="Helical" evidence="2">
    <location>
        <begin position="64"/>
        <end position="86"/>
    </location>
</feature>
<evidence type="ECO:0008006" key="5">
    <source>
        <dbReference type="Google" id="ProtNLM"/>
    </source>
</evidence>
<evidence type="ECO:0000256" key="1">
    <source>
        <dbReference type="SAM" id="MobiDB-lite"/>
    </source>
</evidence>
<sequence length="652" mass="69513">MARPATRGTPSKRKPSTPKSSRTPTTPTPTGATTTTDGTLASFPPGVGPGSTPSLAQGKKPLSYHLISGGLVLGVLLSSSLALYSIRQLLRPTFGATAANQYSQIVLIALCAPGTLIPMLDPRIVLSIMGSAVALAPVVVYQAGRALARVEQVQELGPAVAAVLAQLLVVVPLVLCTVNLMKRWMPDQDYQLNGSIRAGFTTYAGLHSLGPIYAAILPHNDLINPCNVLSAAAVGITFLSILAPDEDPTSPADGAEGAAGGEKDVKVEKKEEGWKSSTLKMILLGLPVLLMSVPRLAVSNPFAPSGSGSDTQLRLSSCAPINYSGGPVRVLARADSVTGTLVVADNLLQGFRFLRCDNSLLGGQWLEGHEHEDGHGEETESIFAAFDLQQAVLLADRKKEVGDKALVIGLGVGTLPSALHAHGIPSTILEVDPLIPPFAREFFSFPELPTQIAEARFWLAQRTAQLANGTLSPSESNYAYVVHDVFTGGSVPGHMFAVEVFREIRQLMKPDGILAVNIVGELGGNAGRAVWLTLLAAFDQGTCRTFHDLPSAPAKGQMANLVVFCTPAPTLSFTALPKGFSKSRTTLQVLDSLPEREVTGEQMVGTISQHLEKEDWVVKEARNYMEKWTSGDVLQHWKAMRRAMPAEVWDEY</sequence>
<keyword evidence="2" id="KW-0812">Transmembrane</keyword>
<gene>
    <name evidence="3" type="ORF">CALVIDRAFT_600355</name>
</gene>
<dbReference type="AlphaFoldDB" id="A0A167JSY5"/>
<dbReference type="Gene3D" id="3.40.50.150">
    <property type="entry name" value="Vaccinia Virus protein VP39"/>
    <property type="match status" value="1"/>
</dbReference>
<keyword evidence="2" id="KW-0472">Membrane</keyword>
<dbReference type="InterPro" id="IPR029063">
    <property type="entry name" value="SAM-dependent_MTases_sf"/>
</dbReference>
<feature type="transmembrane region" description="Helical" evidence="2">
    <location>
        <begin position="124"/>
        <end position="144"/>
    </location>
</feature>
<feature type="compositionally biased region" description="Low complexity" evidence="1">
    <location>
        <begin position="17"/>
        <end position="39"/>
    </location>
</feature>
<keyword evidence="2" id="KW-1133">Transmembrane helix</keyword>
<feature type="transmembrane region" description="Helical" evidence="2">
    <location>
        <begin position="156"/>
        <end position="178"/>
    </location>
</feature>
<reference evidence="3 4" key="1">
    <citation type="journal article" date="2016" name="Mol. Biol. Evol.">
        <title>Comparative Genomics of Early-Diverging Mushroom-Forming Fungi Provides Insights into the Origins of Lignocellulose Decay Capabilities.</title>
        <authorList>
            <person name="Nagy L.G."/>
            <person name="Riley R."/>
            <person name="Tritt A."/>
            <person name="Adam C."/>
            <person name="Daum C."/>
            <person name="Floudas D."/>
            <person name="Sun H."/>
            <person name="Yadav J.S."/>
            <person name="Pangilinan J."/>
            <person name="Larsson K.H."/>
            <person name="Matsuura K."/>
            <person name="Barry K."/>
            <person name="Labutti K."/>
            <person name="Kuo R."/>
            <person name="Ohm R.A."/>
            <person name="Bhattacharya S.S."/>
            <person name="Shirouzu T."/>
            <person name="Yoshinaga Y."/>
            <person name="Martin F.M."/>
            <person name="Grigoriev I.V."/>
            <person name="Hibbett D.S."/>
        </authorList>
    </citation>
    <scope>NUCLEOTIDE SEQUENCE [LARGE SCALE GENOMIC DNA]</scope>
    <source>
        <strain evidence="3 4">TUFC12733</strain>
    </source>
</reference>
<evidence type="ECO:0000256" key="2">
    <source>
        <dbReference type="SAM" id="Phobius"/>
    </source>
</evidence>
<dbReference type="OrthoDB" id="2016285at2759"/>
<feature type="region of interest" description="Disordered" evidence="1">
    <location>
        <begin position="247"/>
        <end position="269"/>
    </location>
</feature>
<proteinExistence type="predicted"/>
<dbReference type="SUPFAM" id="SSF53335">
    <property type="entry name" value="S-adenosyl-L-methionine-dependent methyltransferases"/>
    <property type="match status" value="1"/>
</dbReference>
<evidence type="ECO:0000313" key="3">
    <source>
        <dbReference type="EMBL" id="KZO93871.1"/>
    </source>
</evidence>
<dbReference type="Proteomes" id="UP000076738">
    <property type="component" value="Unassembled WGS sequence"/>
</dbReference>
<feature type="region of interest" description="Disordered" evidence="1">
    <location>
        <begin position="1"/>
        <end position="54"/>
    </location>
</feature>
<keyword evidence="4" id="KW-1185">Reference proteome</keyword>
<dbReference type="STRING" id="1330018.A0A167JSY5"/>
<accession>A0A167JSY5</accession>
<name>A0A167JSY5_CALVF</name>
<evidence type="ECO:0000313" key="4">
    <source>
        <dbReference type="Proteomes" id="UP000076738"/>
    </source>
</evidence>
<dbReference type="NCBIfam" id="NF037959">
    <property type="entry name" value="MFS_SpdSyn"/>
    <property type="match status" value="1"/>
</dbReference>
<protein>
    <recommendedName>
        <fullName evidence="5">S-adenosyl-L-methionine-dependent methyltransferase</fullName>
    </recommendedName>
</protein>
<dbReference type="EMBL" id="KV417298">
    <property type="protein sequence ID" value="KZO93871.1"/>
    <property type="molecule type" value="Genomic_DNA"/>
</dbReference>